<dbReference type="PANTHER" id="PTHR33542">
    <property type="entry name" value="SIROHYDROCHLORIN FERROCHELATASE, CHLOROPLASTIC"/>
    <property type="match status" value="1"/>
</dbReference>
<comment type="caution">
    <text evidence="3">The sequence shown here is derived from an EMBL/GenBank/DDBJ whole genome shotgun (WGS) entry which is preliminary data.</text>
</comment>
<dbReference type="Gene3D" id="3.40.50.1400">
    <property type="match status" value="1"/>
</dbReference>
<reference evidence="3 4" key="1">
    <citation type="journal article" date="2020" name="Nat. Food">
        <title>A phased Vanilla planifolia genome enables genetic improvement of flavour and production.</title>
        <authorList>
            <person name="Hasing T."/>
            <person name="Tang H."/>
            <person name="Brym M."/>
            <person name="Khazi F."/>
            <person name="Huang T."/>
            <person name="Chambers A.H."/>
        </authorList>
    </citation>
    <scope>NUCLEOTIDE SEQUENCE [LARGE SCALE GENOMIC DNA]</scope>
    <source>
        <tissue evidence="3">Leaf</tissue>
    </source>
</reference>
<dbReference type="PANTHER" id="PTHR33542:SF3">
    <property type="entry name" value="SIROHYDROCHLORIN FERROCHELATASE, CHLOROPLASTIC"/>
    <property type="match status" value="1"/>
</dbReference>
<dbReference type="SUPFAM" id="SSF53800">
    <property type="entry name" value="Chelatase"/>
    <property type="match status" value="1"/>
</dbReference>
<evidence type="ECO:0000256" key="1">
    <source>
        <dbReference type="ARBA" id="ARBA00022723"/>
    </source>
</evidence>
<evidence type="ECO:0000313" key="3">
    <source>
        <dbReference type="EMBL" id="KAG0449255.1"/>
    </source>
</evidence>
<proteinExistence type="predicted"/>
<dbReference type="InterPro" id="IPR002762">
    <property type="entry name" value="CbiX-like"/>
</dbReference>
<gene>
    <name evidence="3" type="ORF">HPP92_027372</name>
</gene>
<keyword evidence="2" id="KW-0456">Lyase</keyword>
<dbReference type="OrthoDB" id="1740986at2759"/>
<protein>
    <submittedName>
        <fullName evidence="3">Uncharacterized protein</fullName>
    </submittedName>
</protein>
<name>A0A835P910_VANPL</name>
<dbReference type="GO" id="GO:0046872">
    <property type="term" value="F:metal ion binding"/>
    <property type="evidence" value="ECO:0007669"/>
    <property type="project" value="UniProtKB-KW"/>
</dbReference>
<sequence length="281" mass="31612">MQEKYGQAQQETEKLRRQMEKLKKKHAMEMATMKHYLAESRLPESALEPLDYYEKNINPLPDDDINCYRVKGITVHLLPFFPEALKELPQGAAALNVAIAASHLILIRAERFAVFLVAVTGPRTALAPGLFLQFLSYILFSNDDIPKLVAEAAGEHSGISYIITAPLGLHELMVDVMNDRIKHCLSHVTGDAEECSTCADLIAKLKQSASLMGLLQKCVEKRCPSWPCFFLQRDATADPKEWPESRCLSFNRRDQVTNSLHLRFQNARFDEGHSESNGGQV</sequence>
<dbReference type="AlphaFoldDB" id="A0A835P910"/>
<organism evidence="3 4">
    <name type="scientific">Vanilla planifolia</name>
    <name type="common">Vanilla</name>
    <dbReference type="NCBI Taxonomy" id="51239"/>
    <lineage>
        <taxon>Eukaryota</taxon>
        <taxon>Viridiplantae</taxon>
        <taxon>Streptophyta</taxon>
        <taxon>Embryophyta</taxon>
        <taxon>Tracheophyta</taxon>
        <taxon>Spermatophyta</taxon>
        <taxon>Magnoliopsida</taxon>
        <taxon>Liliopsida</taxon>
        <taxon>Asparagales</taxon>
        <taxon>Orchidaceae</taxon>
        <taxon>Vanilloideae</taxon>
        <taxon>Vanilleae</taxon>
        <taxon>Vanilla</taxon>
    </lineage>
</organism>
<evidence type="ECO:0000256" key="2">
    <source>
        <dbReference type="ARBA" id="ARBA00023239"/>
    </source>
</evidence>
<dbReference type="EMBL" id="JADCNM010000194">
    <property type="protein sequence ID" value="KAG0449255.1"/>
    <property type="molecule type" value="Genomic_DNA"/>
</dbReference>
<dbReference type="GO" id="GO:0016829">
    <property type="term" value="F:lyase activity"/>
    <property type="evidence" value="ECO:0007669"/>
    <property type="project" value="UniProtKB-KW"/>
</dbReference>
<keyword evidence="1" id="KW-0479">Metal-binding</keyword>
<dbReference type="InterPro" id="IPR050963">
    <property type="entry name" value="Sirohydro_Cobaltochel/CbiX"/>
</dbReference>
<evidence type="ECO:0000313" key="4">
    <source>
        <dbReference type="Proteomes" id="UP000639772"/>
    </source>
</evidence>
<dbReference type="Pfam" id="PF01903">
    <property type="entry name" value="CbiX"/>
    <property type="match status" value="1"/>
</dbReference>
<dbReference type="Proteomes" id="UP000639772">
    <property type="component" value="Unassembled WGS sequence"/>
</dbReference>
<accession>A0A835P910</accession>